<dbReference type="InterPro" id="IPR004886">
    <property type="entry name" value="Glucanosyltransferase"/>
</dbReference>
<feature type="signal peptide" evidence="5">
    <location>
        <begin position="1"/>
        <end position="19"/>
    </location>
</feature>
<reference evidence="8" key="1">
    <citation type="journal article" date="2014" name="Genome Announc.">
        <title>Genome sequence and annotation of Acremonium chrysogenum, producer of the beta-lactam antibiotic cephalosporin C.</title>
        <authorList>
            <person name="Terfehr D."/>
            <person name="Dahlmann T.A."/>
            <person name="Specht T."/>
            <person name="Zadra I."/>
            <person name="Kuernsteiner H."/>
            <person name="Kueck U."/>
        </authorList>
    </citation>
    <scope>NUCLEOTIDE SEQUENCE [LARGE SCALE GENOMIC DNA]</scope>
    <source>
        <strain evidence="8">ATCC 11550 / CBS 779.69 / DSM 880 / IAM 14645 / JCM 23072 / IMI 49137</strain>
    </source>
</reference>
<proteinExistence type="inferred from homology"/>
<dbReference type="HOGENOM" id="CLU_021855_0_0_1"/>
<feature type="transmembrane region" description="Helical" evidence="6">
    <location>
        <begin position="451"/>
        <end position="469"/>
    </location>
</feature>
<dbReference type="AlphaFoldDB" id="A0A086TBQ3"/>
<evidence type="ECO:0000313" key="8">
    <source>
        <dbReference type="Proteomes" id="UP000029964"/>
    </source>
</evidence>
<evidence type="ECO:0000256" key="6">
    <source>
        <dbReference type="SAM" id="Phobius"/>
    </source>
</evidence>
<dbReference type="PANTHER" id="PTHR31468:SF8">
    <property type="entry name" value="1,3-BETA-GLUCANOSYLTRANSFERASE GAS2"/>
    <property type="match status" value="1"/>
</dbReference>
<keyword evidence="3 5" id="KW-0732">Signal</keyword>
<comment type="subcellular location">
    <subcellularLocation>
        <location evidence="1 5">Cell membrane</location>
        <topology evidence="1 5">Lipid-anchor</topology>
        <topology evidence="1 5">GPI-anchor</topology>
    </subcellularLocation>
</comment>
<dbReference type="GO" id="GO:0031505">
    <property type="term" value="P:fungal-type cell wall organization"/>
    <property type="evidence" value="ECO:0007669"/>
    <property type="project" value="TreeGrafter"/>
</dbReference>
<dbReference type="Gene3D" id="3.20.20.80">
    <property type="entry name" value="Glycosidases"/>
    <property type="match status" value="1"/>
</dbReference>
<evidence type="ECO:0000256" key="4">
    <source>
        <dbReference type="ARBA" id="ARBA00023180"/>
    </source>
</evidence>
<keyword evidence="5 6" id="KW-0472">Membrane</keyword>
<dbReference type="PANTHER" id="PTHR31468">
    <property type="entry name" value="1,3-BETA-GLUCANOSYLTRANSFERASE GAS1"/>
    <property type="match status" value="1"/>
</dbReference>
<dbReference type="GO" id="GO:0098552">
    <property type="term" value="C:side of membrane"/>
    <property type="evidence" value="ECO:0007669"/>
    <property type="project" value="UniProtKB-KW"/>
</dbReference>
<keyword evidence="5" id="KW-0449">Lipoprotein</keyword>
<keyword evidence="6" id="KW-0812">Transmembrane</keyword>
<evidence type="ECO:0000313" key="7">
    <source>
        <dbReference type="EMBL" id="KFH46785.1"/>
    </source>
</evidence>
<organism evidence="7 8">
    <name type="scientific">Hapsidospora chrysogenum (strain ATCC 11550 / CBS 779.69 / DSM 880 / IAM 14645 / JCM 23072 / IMI 49137)</name>
    <name type="common">Acremonium chrysogenum</name>
    <dbReference type="NCBI Taxonomy" id="857340"/>
    <lineage>
        <taxon>Eukaryota</taxon>
        <taxon>Fungi</taxon>
        <taxon>Dikarya</taxon>
        <taxon>Ascomycota</taxon>
        <taxon>Pezizomycotina</taxon>
        <taxon>Sordariomycetes</taxon>
        <taxon>Hypocreomycetidae</taxon>
        <taxon>Hypocreales</taxon>
        <taxon>Bionectriaceae</taxon>
        <taxon>Hapsidospora</taxon>
    </lineage>
</organism>
<dbReference type="Pfam" id="PF03198">
    <property type="entry name" value="Glyco_hydro_72"/>
    <property type="match status" value="1"/>
</dbReference>
<comment type="caution">
    <text evidence="7">The sequence shown here is derived from an EMBL/GenBank/DDBJ whole genome shotgun (WGS) entry which is preliminary data.</text>
</comment>
<protein>
    <recommendedName>
        <fullName evidence="5">1,3-beta-glucanosyltransferase</fullName>
        <ecNumber evidence="5">2.4.1.-</ecNumber>
    </recommendedName>
</protein>
<evidence type="ECO:0000256" key="5">
    <source>
        <dbReference type="RuleBase" id="RU361209"/>
    </source>
</evidence>
<keyword evidence="5" id="KW-0336">GPI-anchor</keyword>
<dbReference type="EC" id="2.4.1.-" evidence="5"/>
<comment type="function">
    <text evidence="5">Splits internally a 1,3-beta-glucan molecule and transfers the newly generated reducing end (the donor) to the non-reducing end of another 1,3-beta-glucan molecule (the acceptor) forming a 1,3-beta linkage, resulting in the elongation of 1,3-beta-glucan chains in the cell wall.</text>
</comment>
<keyword evidence="4" id="KW-0325">Glycoprotein</keyword>
<dbReference type="EMBL" id="JPKY01000016">
    <property type="protein sequence ID" value="KFH46785.1"/>
    <property type="molecule type" value="Genomic_DNA"/>
</dbReference>
<gene>
    <name evidence="7" type="ORF">ACRE_024760</name>
</gene>
<dbReference type="InterPro" id="IPR017853">
    <property type="entry name" value="GH"/>
</dbReference>
<dbReference type="GO" id="GO:0042124">
    <property type="term" value="F:1,3-beta-glucanosyltransferase activity"/>
    <property type="evidence" value="ECO:0007669"/>
    <property type="project" value="TreeGrafter"/>
</dbReference>
<comment type="similarity">
    <text evidence="2 5">Belongs to the glycosyl hydrolase 72 family.</text>
</comment>
<keyword evidence="5 7" id="KW-0808">Transferase</keyword>
<feature type="chain" id="PRO_5005106238" description="1,3-beta-glucanosyltransferase" evidence="5">
    <location>
        <begin position="20"/>
        <end position="471"/>
    </location>
</feature>
<sequence>MTLFTLGAILCSLLALATALDPIEVKGNKFFRKDGSQFFIKGKQTFSTIEIAKRAKIQIVYHSTCAGISYQLRPNDPLIDTEQCQRDVKLMKELGANALRVYHVDANVDHDGCMKVFADAGIYLLIDLDTFDTYIVPVHNFWTTRHYTKFAEVMDTFAKYDNVLGFFVGNENIASKDDSLVAPYLKAAARDMKAYRDAKGYRAIPIGYSAADIRVGPMLQNYLVCGGNSSESVDFFGLNTYAWCDPGTYTTSGYNDLAEEARNFPVPIFLTETGCNVPGPRQWADMEAVFDEDRMAKDWSGAIMYEWIEEMNHYGIVSYGPPVPKGEPMVDNDIIYDGFTRKGTPTPIHPDFDNLKTRWATLHPTGVSRGDYDPGQVVTPACPTSTQGGWWLVDGNSPLPVLDVIPTRHGAGRVMLQSTGTAAVEGEHVQDSDGGQFVQDVDEDSQAATSYISFSAIVVLGLSFFWGLGGT</sequence>
<evidence type="ECO:0000256" key="1">
    <source>
        <dbReference type="ARBA" id="ARBA00004609"/>
    </source>
</evidence>
<dbReference type="SUPFAM" id="SSF51445">
    <property type="entry name" value="(Trans)glycosidases"/>
    <property type="match status" value="1"/>
</dbReference>
<name>A0A086TBQ3_HAPC1</name>
<dbReference type="GO" id="GO:0071970">
    <property type="term" value="P:fungal-type cell wall (1-&gt;3)-beta-D-glucan biosynthetic process"/>
    <property type="evidence" value="ECO:0007669"/>
    <property type="project" value="TreeGrafter"/>
</dbReference>
<dbReference type="Proteomes" id="UP000029964">
    <property type="component" value="Unassembled WGS sequence"/>
</dbReference>
<evidence type="ECO:0000256" key="3">
    <source>
        <dbReference type="ARBA" id="ARBA00022729"/>
    </source>
</evidence>
<evidence type="ECO:0000256" key="2">
    <source>
        <dbReference type="ARBA" id="ARBA00007528"/>
    </source>
</evidence>
<dbReference type="OrthoDB" id="421038at2759"/>
<keyword evidence="8" id="KW-1185">Reference proteome</keyword>
<keyword evidence="6" id="KW-1133">Transmembrane helix</keyword>
<accession>A0A086TBQ3</accession>
<dbReference type="GO" id="GO:0005886">
    <property type="term" value="C:plasma membrane"/>
    <property type="evidence" value="ECO:0007669"/>
    <property type="project" value="UniProtKB-SubCell"/>
</dbReference>